<dbReference type="AlphaFoldDB" id="A0ABD1RYR3"/>
<evidence type="ECO:0000313" key="3">
    <source>
        <dbReference type="Proteomes" id="UP001604277"/>
    </source>
</evidence>
<dbReference type="Proteomes" id="UP001604277">
    <property type="component" value="Unassembled WGS sequence"/>
</dbReference>
<proteinExistence type="predicted"/>
<dbReference type="PANTHER" id="PTHR36720:SF1">
    <property type="entry name" value="TAF RNA POLYMERASE I SUBUNIT A"/>
    <property type="match status" value="1"/>
</dbReference>
<evidence type="ECO:0000256" key="1">
    <source>
        <dbReference type="SAM" id="MobiDB-lite"/>
    </source>
</evidence>
<organism evidence="2 3">
    <name type="scientific">Forsythia ovata</name>
    <dbReference type="NCBI Taxonomy" id="205694"/>
    <lineage>
        <taxon>Eukaryota</taxon>
        <taxon>Viridiplantae</taxon>
        <taxon>Streptophyta</taxon>
        <taxon>Embryophyta</taxon>
        <taxon>Tracheophyta</taxon>
        <taxon>Spermatophyta</taxon>
        <taxon>Magnoliopsida</taxon>
        <taxon>eudicotyledons</taxon>
        <taxon>Gunneridae</taxon>
        <taxon>Pentapetalae</taxon>
        <taxon>asterids</taxon>
        <taxon>lamiids</taxon>
        <taxon>Lamiales</taxon>
        <taxon>Oleaceae</taxon>
        <taxon>Forsythieae</taxon>
        <taxon>Forsythia</taxon>
    </lineage>
</organism>
<dbReference type="EMBL" id="JBFOLJ010000011">
    <property type="protein sequence ID" value="KAL2493585.1"/>
    <property type="molecule type" value="Genomic_DNA"/>
</dbReference>
<feature type="region of interest" description="Disordered" evidence="1">
    <location>
        <begin position="1"/>
        <end position="28"/>
    </location>
</feature>
<accession>A0ABD1RYR3</accession>
<protein>
    <submittedName>
        <fullName evidence="2">Uncharacterized protein</fullName>
    </submittedName>
</protein>
<evidence type="ECO:0000313" key="2">
    <source>
        <dbReference type="EMBL" id="KAL2493585.1"/>
    </source>
</evidence>
<sequence>MEPKKPKRRTPRNPHENDEDTVKHSKKVRKTNEIILAKNKPSYSLTRGIGSLQYGDETLQSIHRKKLRQLLKKLIQRHNWAEASGVLSVLLKGTGQDQSLSRNRFKYWAALELLNYIRGETINPRKIQNVYELWMQKIGRLKNWPTKDRFAVQLEFILFCLIRGRTEDAHQAALCLMQERGFESDPVSNLVVGLAFCHLWYSGLPKDLQLKGLDPSGNSKQLEMPDGIHMSNDNSKWRDAFEAGGAKSSLQCDSNSSIVKDKEVLEDDGNHPKKYMDIHDNKLKESTRRCFQPQNFYMNSADDSGREEYSFSNHSGDLPHSSIFYTHGLPPWLLPLHLPNSLENLKNSLYKHRKLHNDYYKSALKHLRVALYSTEPVFEAFHPLIQMLLLGDMVHEALDELEKLYHISDTVLQLRLKAALLEHFAGINHVKLSTCFEDILKKDPTCSNSLARLVVMHQRGDYNTEKLAEMIALHLDATYAKCDLWKELASCFLTLCRCEDRMSACSNGNDRSNQIYLYSSNQIPEIFTNCESGKTWRLRCRWWLNRHFSHNILASDIATGDLELLTYKAAAASHLYGPEFKFVVKATECLEKENNMELYSFLQMHILNSVGFYFNAKRNDF</sequence>
<dbReference type="Pfam" id="PF14929">
    <property type="entry name" value="TAF1_subA"/>
    <property type="match status" value="1"/>
</dbReference>
<comment type="caution">
    <text evidence="2">The sequence shown here is derived from an EMBL/GenBank/DDBJ whole genome shotgun (WGS) entry which is preliminary data.</text>
</comment>
<feature type="compositionally biased region" description="Basic residues" evidence="1">
    <location>
        <begin position="1"/>
        <end position="12"/>
    </location>
</feature>
<gene>
    <name evidence="2" type="ORF">Fot_37342</name>
</gene>
<reference evidence="3" key="1">
    <citation type="submission" date="2024-07" db="EMBL/GenBank/DDBJ databases">
        <title>Two chromosome-level genome assemblies of Korean endemic species Abeliophyllum distichum and Forsythia ovata (Oleaceae).</title>
        <authorList>
            <person name="Jang H."/>
        </authorList>
    </citation>
    <scope>NUCLEOTIDE SEQUENCE [LARGE SCALE GENOMIC DNA]</scope>
</reference>
<feature type="compositionally biased region" description="Basic and acidic residues" evidence="1">
    <location>
        <begin position="13"/>
        <end position="23"/>
    </location>
</feature>
<keyword evidence="3" id="KW-1185">Reference proteome</keyword>
<dbReference type="PANTHER" id="PTHR36720">
    <property type="entry name" value="TAF RNA POLYMERASE I SUBUNIT A"/>
    <property type="match status" value="1"/>
</dbReference>
<dbReference type="InterPro" id="IPR039495">
    <property type="entry name" value="TAF1A"/>
</dbReference>
<name>A0ABD1RYR3_9LAMI</name>